<feature type="transmembrane region" description="Helical" evidence="2">
    <location>
        <begin position="37"/>
        <end position="56"/>
    </location>
</feature>
<keyword evidence="2" id="KW-0812">Transmembrane</keyword>
<evidence type="ECO:0000256" key="1">
    <source>
        <dbReference type="ARBA" id="ARBA00022679"/>
    </source>
</evidence>
<proteinExistence type="predicted"/>
<dbReference type="Proteomes" id="UP000203826">
    <property type="component" value="Segment"/>
</dbReference>
<dbReference type="CDD" id="cd02440">
    <property type="entry name" value="AdoMet_MTases"/>
    <property type="match status" value="1"/>
</dbReference>
<keyword evidence="4" id="KW-0489">Methyltransferase</keyword>
<dbReference type="SUPFAM" id="SSF53335">
    <property type="entry name" value="S-adenosyl-L-methionine-dependent methyltransferases"/>
    <property type="match status" value="1"/>
</dbReference>
<reference evidence="4 5" key="1">
    <citation type="journal article" date="2015" name="Genome Announc.">
        <title>The 474-Kilobase-Pair Complete Genome Sequence of CeV-01B, a Virus Infecting Haptolina (Chrysochromulina) ericina (Prymnesiophyceae).</title>
        <authorList>
            <person name="Gallot-Lavallee L."/>
            <person name="Pagarete A."/>
            <person name="Legendre M."/>
            <person name="Santini S."/>
            <person name="Sandaa R.A."/>
            <person name="Himmelbauer H."/>
            <person name="Ogata H."/>
            <person name="Bratbak G."/>
            <person name="Claverie J.M."/>
        </authorList>
    </citation>
    <scope>NUCLEOTIDE SEQUENCE [LARGE SCALE GENOMIC DNA]</scope>
    <source>
        <strain evidence="4">CeV-01B</strain>
    </source>
</reference>
<keyword evidence="1" id="KW-0808">Transferase</keyword>
<dbReference type="OrthoDB" id="917at10501"/>
<dbReference type="GO" id="GO:0032259">
    <property type="term" value="P:methylation"/>
    <property type="evidence" value="ECO:0007669"/>
    <property type="project" value="UniProtKB-KW"/>
</dbReference>
<dbReference type="InterPro" id="IPR029063">
    <property type="entry name" value="SAM-dependent_MTases_sf"/>
</dbReference>
<keyword evidence="2" id="KW-1133">Transmembrane helix</keyword>
<gene>
    <name evidence="4" type="ORF">ceV_319</name>
</gene>
<dbReference type="Gene3D" id="3.40.50.150">
    <property type="entry name" value="Vaccinia Virus protein VP39"/>
    <property type="match status" value="1"/>
</dbReference>
<name>A0A0N7G7M8_9VIRU</name>
<evidence type="ECO:0000256" key="2">
    <source>
        <dbReference type="SAM" id="Phobius"/>
    </source>
</evidence>
<organism evidence="4 5">
    <name type="scientific">Chrysochromulina ericina virus CeV-01B</name>
    <dbReference type="NCBI Taxonomy" id="3070830"/>
    <lineage>
        <taxon>Viruses</taxon>
        <taxon>Varidnaviria</taxon>
        <taxon>Bamfordvirae</taxon>
        <taxon>Nucleocytoviricota</taxon>
        <taxon>Megaviricetes</taxon>
        <taxon>Imitervirales</taxon>
        <taxon>Mesomimiviridae</taxon>
        <taxon>Tethysvirus</taxon>
        <taxon>Tethysvirus raunefjordenense</taxon>
    </lineage>
</organism>
<evidence type="ECO:0000259" key="3">
    <source>
        <dbReference type="Pfam" id="PF13649"/>
    </source>
</evidence>
<dbReference type="Pfam" id="PF13649">
    <property type="entry name" value="Methyltransf_25"/>
    <property type="match status" value="1"/>
</dbReference>
<protein>
    <submittedName>
        <fullName evidence="4">SAM dependent methyltransferase domain containing protein</fullName>
    </submittedName>
</protein>
<dbReference type="GO" id="GO:0008168">
    <property type="term" value="F:methyltransferase activity"/>
    <property type="evidence" value="ECO:0007669"/>
    <property type="project" value="UniProtKB-KW"/>
</dbReference>
<dbReference type="PANTHER" id="PTHR43861">
    <property type="entry name" value="TRANS-ACONITATE 2-METHYLTRANSFERASE-RELATED"/>
    <property type="match status" value="1"/>
</dbReference>
<dbReference type="EMBL" id="KT820662">
    <property type="protein sequence ID" value="ALH23225.1"/>
    <property type="molecule type" value="Genomic_DNA"/>
</dbReference>
<evidence type="ECO:0000313" key="4">
    <source>
        <dbReference type="EMBL" id="ALH23225.1"/>
    </source>
</evidence>
<evidence type="ECO:0000313" key="5">
    <source>
        <dbReference type="Proteomes" id="UP000203826"/>
    </source>
</evidence>
<dbReference type="InterPro" id="IPR041698">
    <property type="entry name" value="Methyltransf_25"/>
</dbReference>
<keyword evidence="2" id="KW-0472">Membrane</keyword>
<accession>A0A0N7G7M8</accession>
<dbReference type="KEGG" id="vg:26049186"/>
<sequence length="331" mass="39256">MIFEYHLFHFHSYIVKHIKKITIIHIRMNFIKRLNKISSLEIILFVLIISVLIIFFCKNNKEGFIDEKLNFIRYTDNDIYDNFYANVYDKILHNETKNNFEIENIFSNPLPNNLVLDIGCGTGHHVKQLNDLRIKAIGVDNSQSMIKKCRLNFPGLNFKVSNILNTMEFPENTFSHILCLYFTIYYIKNKRQFFENCYQWLRPNGILVIHLVNISKFDPIVPSATNCDIESTRPTKSEINFDKFDYKANFIQDKNINFNTITLQQPNVTFKEIFKFNNEKKTRINEHKLYMSSQQSILAAAREVGFILQSQIEMNDIKYDYNYLYTLQKPS</sequence>
<feature type="domain" description="Methyltransferase" evidence="3">
    <location>
        <begin position="115"/>
        <end position="205"/>
    </location>
</feature>
<keyword evidence="5" id="KW-1185">Reference proteome</keyword>